<reference evidence="1" key="1">
    <citation type="submission" date="2023-06" db="EMBL/GenBank/DDBJ databases">
        <authorList>
            <person name="Kurt Z."/>
        </authorList>
    </citation>
    <scope>NUCLEOTIDE SEQUENCE</scope>
</reference>
<accession>A0AA86U330</accession>
<evidence type="ECO:0000313" key="2">
    <source>
        <dbReference type="EMBL" id="CAI9933852.1"/>
    </source>
</evidence>
<protein>
    <submittedName>
        <fullName evidence="3">Hypothetical_protein</fullName>
    </submittedName>
</protein>
<evidence type="ECO:0000313" key="3">
    <source>
        <dbReference type="EMBL" id="CAL6084988.1"/>
    </source>
</evidence>
<evidence type="ECO:0000313" key="1">
    <source>
        <dbReference type="EMBL" id="CAI9929248.1"/>
    </source>
</evidence>
<dbReference type="EMBL" id="CAXDID020000383">
    <property type="protein sequence ID" value="CAL6084988.1"/>
    <property type="molecule type" value="Genomic_DNA"/>
</dbReference>
<dbReference type="Proteomes" id="UP001642409">
    <property type="component" value="Unassembled WGS sequence"/>
</dbReference>
<dbReference type="AlphaFoldDB" id="A0AA86U330"/>
<organism evidence="1">
    <name type="scientific">Hexamita inflata</name>
    <dbReference type="NCBI Taxonomy" id="28002"/>
    <lineage>
        <taxon>Eukaryota</taxon>
        <taxon>Metamonada</taxon>
        <taxon>Diplomonadida</taxon>
        <taxon>Hexamitidae</taxon>
        <taxon>Hexamitinae</taxon>
        <taxon>Hexamita</taxon>
    </lineage>
</organism>
<dbReference type="EMBL" id="CATOUU010000429">
    <property type="protein sequence ID" value="CAI9929248.1"/>
    <property type="molecule type" value="Genomic_DNA"/>
</dbReference>
<reference evidence="3 5" key="2">
    <citation type="submission" date="2024-07" db="EMBL/GenBank/DDBJ databases">
        <authorList>
            <person name="Akdeniz Z."/>
        </authorList>
    </citation>
    <scope>NUCLEOTIDE SEQUENCE [LARGE SCALE GENOMIC DNA]</scope>
</reference>
<name>A0AA86U330_9EUKA</name>
<keyword evidence="5" id="KW-1185">Reference proteome</keyword>
<proteinExistence type="predicted"/>
<evidence type="ECO:0000313" key="4">
    <source>
        <dbReference type="EMBL" id="CAL6113864.1"/>
    </source>
</evidence>
<dbReference type="EMBL" id="CAXDID020000778">
    <property type="protein sequence ID" value="CAL6113864.1"/>
    <property type="molecule type" value="Genomic_DNA"/>
</dbReference>
<evidence type="ECO:0000313" key="5">
    <source>
        <dbReference type="Proteomes" id="UP001642409"/>
    </source>
</evidence>
<comment type="caution">
    <text evidence="1">The sequence shown here is derived from an EMBL/GenBank/DDBJ whole genome shotgun (WGS) entry which is preliminary data.</text>
</comment>
<dbReference type="EMBL" id="CATOUU010000552">
    <property type="protein sequence ID" value="CAI9933852.1"/>
    <property type="molecule type" value="Genomic_DNA"/>
</dbReference>
<gene>
    <name evidence="1" type="ORF">HINF_LOCUS16893</name>
    <name evidence="2" type="ORF">HINF_LOCUS21497</name>
    <name evidence="3" type="ORF">HINF_LOCUS62467</name>
    <name evidence="4" type="ORF">HINF_LOCUS77707</name>
</gene>
<sequence>MQSIITSPAPSKQIVKYNTLFIHQKDVKRQKIVAQLDKAEKRGDIYFGTDYYCNMPIKEYDMNEIKQLTKSRSYQKQRVYLKPALTPRVSASLLFQQSKNQKCNSSQPKQNIQKKTNISYSEQLFLKELNQLDICYSDSSDSTNDIRTLVVNRSGETIEVQQNTYNKSDKVQHALDMFQYEIQDLQNQINRQIAGDQK</sequence>